<gene>
    <name evidence="2" type="ORF">HPB48_025994</name>
</gene>
<feature type="region of interest" description="Disordered" evidence="1">
    <location>
        <begin position="52"/>
        <end position="76"/>
    </location>
</feature>
<dbReference type="EMBL" id="JABSTR010001414">
    <property type="protein sequence ID" value="KAH9384011.1"/>
    <property type="molecule type" value="Genomic_DNA"/>
</dbReference>
<evidence type="ECO:0000313" key="2">
    <source>
        <dbReference type="EMBL" id="KAH9384011.1"/>
    </source>
</evidence>
<name>A0A9J6H8H8_HAELO</name>
<evidence type="ECO:0000313" key="3">
    <source>
        <dbReference type="Proteomes" id="UP000821853"/>
    </source>
</evidence>
<protein>
    <submittedName>
        <fullName evidence="2">Uncharacterized protein</fullName>
    </submittedName>
</protein>
<accession>A0A9J6H8H8</accession>
<dbReference type="Proteomes" id="UP000821853">
    <property type="component" value="Unassembled WGS sequence"/>
</dbReference>
<comment type="caution">
    <text evidence="2">The sequence shown here is derived from an EMBL/GenBank/DDBJ whole genome shotgun (WGS) entry which is preliminary data.</text>
</comment>
<reference evidence="2 3" key="1">
    <citation type="journal article" date="2020" name="Cell">
        <title>Large-Scale Comparative Analyses of Tick Genomes Elucidate Their Genetic Diversity and Vector Capacities.</title>
        <authorList>
            <consortium name="Tick Genome and Microbiome Consortium (TIGMIC)"/>
            <person name="Jia N."/>
            <person name="Wang J."/>
            <person name="Shi W."/>
            <person name="Du L."/>
            <person name="Sun Y."/>
            <person name="Zhan W."/>
            <person name="Jiang J.F."/>
            <person name="Wang Q."/>
            <person name="Zhang B."/>
            <person name="Ji P."/>
            <person name="Bell-Sakyi L."/>
            <person name="Cui X.M."/>
            <person name="Yuan T.T."/>
            <person name="Jiang B.G."/>
            <person name="Yang W.F."/>
            <person name="Lam T.T."/>
            <person name="Chang Q.C."/>
            <person name="Ding S.J."/>
            <person name="Wang X.J."/>
            <person name="Zhu J.G."/>
            <person name="Ruan X.D."/>
            <person name="Zhao L."/>
            <person name="Wei J.T."/>
            <person name="Ye R.Z."/>
            <person name="Que T.C."/>
            <person name="Du C.H."/>
            <person name="Zhou Y.H."/>
            <person name="Cheng J.X."/>
            <person name="Dai P.F."/>
            <person name="Guo W.B."/>
            <person name="Han X.H."/>
            <person name="Huang E.J."/>
            <person name="Li L.F."/>
            <person name="Wei W."/>
            <person name="Gao Y.C."/>
            <person name="Liu J.Z."/>
            <person name="Shao H.Z."/>
            <person name="Wang X."/>
            <person name="Wang C.C."/>
            <person name="Yang T.C."/>
            <person name="Huo Q.B."/>
            <person name="Li W."/>
            <person name="Chen H.Y."/>
            <person name="Chen S.E."/>
            <person name="Zhou L.G."/>
            <person name="Ni X.B."/>
            <person name="Tian J.H."/>
            <person name="Sheng Y."/>
            <person name="Liu T."/>
            <person name="Pan Y.S."/>
            <person name="Xia L.Y."/>
            <person name="Li J."/>
            <person name="Zhao F."/>
            <person name="Cao W.C."/>
        </authorList>
    </citation>
    <scope>NUCLEOTIDE SEQUENCE [LARGE SCALE GENOMIC DNA]</scope>
    <source>
        <strain evidence="2">HaeL-2018</strain>
    </source>
</reference>
<feature type="compositionally biased region" description="Low complexity" evidence="1">
    <location>
        <begin position="54"/>
        <end position="70"/>
    </location>
</feature>
<proteinExistence type="predicted"/>
<keyword evidence="3" id="KW-1185">Reference proteome</keyword>
<sequence>MRGLNDTAIEAYLRPMVEAAHLLGAGHRSCSDGAHGRPAVQNHARQLFDTARGAPQHQQAVQQDAPQRTQETGAEDRLGSVLQLAADGQVASDEPVMTGCRRSSCIASRTSWRPRTR</sequence>
<organism evidence="2 3">
    <name type="scientific">Haemaphysalis longicornis</name>
    <name type="common">Bush tick</name>
    <dbReference type="NCBI Taxonomy" id="44386"/>
    <lineage>
        <taxon>Eukaryota</taxon>
        <taxon>Metazoa</taxon>
        <taxon>Ecdysozoa</taxon>
        <taxon>Arthropoda</taxon>
        <taxon>Chelicerata</taxon>
        <taxon>Arachnida</taxon>
        <taxon>Acari</taxon>
        <taxon>Parasitiformes</taxon>
        <taxon>Ixodida</taxon>
        <taxon>Ixodoidea</taxon>
        <taxon>Ixodidae</taxon>
        <taxon>Haemaphysalinae</taxon>
        <taxon>Haemaphysalis</taxon>
    </lineage>
</organism>
<evidence type="ECO:0000256" key="1">
    <source>
        <dbReference type="SAM" id="MobiDB-lite"/>
    </source>
</evidence>
<dbReference type="VEuPathDB" id="VectorBase:HLOH_042009"/>
<dbReference type="AlphaFoldDB" id="A0A9J6H8H8"/>